<protein>
    <submittedName>
        <fullName evidence="2">Uncharacterized protein</fullName>
    </submittedName>
</protein>
<keyword evidence="1" id="KW-0472">Membrane</keyword>
<comment type="caution">
    <text evidence="2">The sequence shown here is derived from an EMBL/GenBank/DDBJ whole genome shotgun (WGS) entry which is preliminary data.</text>
</comment>
<reference evidence="2" key="1">
    <citation type="submission" date="2020-07" db="EMBL/GenBank/DDBJ databases">
        <title>Huge and variable diversity of episymbiotic CPR bacteria and DPANN archaea in groundwater ecosystems.</title>
        <authorList>
            <person name="He C.Y."/>
            <person name="Keren R."/>
            <person name="Whittaker M."/>
            <person name="Farag I.F."/>
            <person name="Doudna J."/>
            <person name="Cate J.H.D."/>
            <person name="Banfield J.F."/>
        </authorList>
    </citation>
    <scope>NUCLEOTIDE SEQUENCE</scope>
    <source>
        <strain evidence="2">NC_groundwater_1586_Pr3_B-0.1um_66_15</strain>
    </source>
</reference>
<evidence type="ECO:0000313" key="3">
    <source>
        <dbReference type="Proteomes" id="UP000782610"/>
    </source>
</evidence>
<feature type="transmembrane region" description="Helical" evidence="1">
    <location>
        <begin position="40"/>
        <end position="68"/>
    </location>
</feature>
<organism evidence="2 3">
    <name type="scientific">Devosia nanyangense</name>
    <dbReference type="NCBI Taxonomy" id="1228055"/>
    <lineage>
        <taxon>Bacteria</taxon>
        <taxon>Pseudomonadati</taxon>
        <taxon>Pseudomonadota</taxon>
        <taxon>Alphaproteobacteria</taxon>
        <taxon>Hyphomicrobiales</taxon>
        <taxon>Devosiaceae</taxon>
        <taxon>Devosia</taxon>
    </lineage>
</organism>
<dbReference type="Proteomes" id="UP000782610">
    <property type="component" value="Unassembled WGS sequence"/>
</dbReference>
<accession>A0A933L168</accession>
<dbReference type="EMBL" id="JACRAF010000027">
    <property type="protein sequence ID" value="MBI4922078.1"/>
    <property type="molecule type" value="Genomic_DNA"/>
</dbReference>
<name>A0A933L168_9HYPH</name>
<keyword evidence="1" id="KW-1133">Transmembrane helix</keyword>
<keyword evidence="1" id="KW-0812">Transmembrane</keyword>
<gene>
    <name evidence="2" type="ORF">HY834_10035</name>
</gene>
<evidence type="ECO:0000313" key="2">
    <source>
        <dbReference type="EMBL" id="MBI4922078.1"/>
    </source>
</evidence>
<proteinExistence type="predicted"/>
<feature type="transmembrane region" description="Helical" evidence="1">
    <location>
        <begin position="12"/>
        <end position="34"/>
    </location>
</feature>
<dbReference type="AlphaFoldDB" id="A0A933L168"/>
<sequence>MDEPLRIWGKLLLRLGLVLLALGLVPVLAVGTILPEVDPLIPVLLSLTVAPLGALALVAALILFLAALARRPPKGPS</sequence>
<evidence type="ECO:0000256" key="1">
    <source>
        <dbReference type="SAM" id="Phobius"/>
    </source>
</evidence>